<dbReference type="SUPFAM" id="SSF51735">
    <property type="entry name" value="NAD(P)-binding Rossmann-fold domains"/>
    <property type="match status" value="1"/>
</dbReference>
<sequence>MQANEVTIKIAYAGVNRADLVQRAGHYPPPPGASDVLGLEVSGVIDEVGKDVSDFKSGDEVCALLTGGGYAKSVTVPAGQVLPIPKGSDLKLAATLPEAFATAWYNLMMLAKLQPHERVLLHAGASGVGTAAVQLCNEFAADCYVTAGSAEKLQHCRTLGASGGWNRHDGDFVEAVNDWGGADVILDPVGGDYFASNQQVLHDDGRLIVIGLLGGRHAQIDMGRVLMKRQRIIGSTLRNQSVAVKTDIMQQLHKQVWPKLAQGSIKPQLDKVFELHEVDDAHDYVSADKNIGKVLLKVPAAD</sequence>
<evidence type="ECO:0000313" key="5">
    <source>
        <dbReference type="Proteomes" id="UP000194450"/>
    </source>
</evidence>
<accession>A0A1Y6ETK5</accession>
<dbReference type="GO" id="GO:0016651">
    <property type="term" value="F:oxidoreductase activity, acting on NAD(P)H"/>
    <property type="evidence" value="ECO:0007669"/>
    <property type="project" value="TreeGrafter"/>
</dbReference>
<dbReference type="InterPro" id="IPR011032">
    <property type="entry name" value="GroES-like_sf"/>
</dbReference>
<dbReference type="PANTHER" id="PTHR48106:SF8">
    <property type="entry name" value="OS02G0805600 PROTEIN"/>
    <property type="match status" value="1"/>
</dbReference>
<dbReference type="InterPro" id="IPR013154">
    <property type="entry name" value="ADH-like_N"/>
</dbReference>
<feature type="domain" description="Enoyl reductase (ER)" evidence="3">
    <location>
        <begin position="1"/>
        <end position="296"/>
    </location>
</feature>
<keyword evidence="2" id="KW-0560">Oxidoreductase</keyword>
<dbReference type="RefSeq" id="WP_198677979.1">
    <property type="nucleotide sequence ID" value="NZ_FXWH01000001.1"/>
</dbReference>
<keyword evidence="1" id="KW-0521">NADP</keyword>
<dbReference type="PANTHER" id="PTHR48106">
    <property type="entry name" value="QUINONE OXIDOREDUCTASE PIG3-RELATED"/>
    <property type="match status" value="1"/>
</dbReference>
<protein>
    <submittedName>
        <fullName evidence="4">Putative NAD(P)H quinone oxidoreductase, PIG3 family</fullName>
    </submittedName>
</protein>
<dbReference type="InterPro" id="IPR013149">
    <property type="entry name" value="ADH-like_C"/>
</dbReference>
<reference evidence="5" key="1">
    <citation type="submission" date="2017-04" db="EMBL/GenBank/DDBJ databases">
        <authorList>
            <person name="Varghese N."/>
            <person name="Submissions S."/>
        </authorList>
    </citation>
    <scope>NUCLEOTIDE SEQUENCE [LARGE SCALE GENOMIC DNA]</scope>
</reference>
<dbReference type="CDD" id="cd05276">
    <property type="entry name" value="p53_inducible_oxidoreductase"/>
    <property type="match status" value="1"/>
</dbReference>
<evidence type="ECO:0000256" key="1">
    <source>
        <dbReference type="ARBA" id="ARBA00022857"/>
    </source>
</evidence>
<organism evidence="4 5">
    <name type="scientific">Pseudidiomarina planktonica</name>
    <dbReference type="NCBI Taxonomy" id="1323738"/>
    <lineage>
        <taxon>Bacteria</taxon>
        <taxon>Pseudomonadati</taxon>
        <taxon>Pseudomonadota</taxon>
        <taxon>Gammaproteobacteria</taxon>
        <taxon>Alteromonadales</taxon>
        <taxon>Idiomarinaceae</taxon>
        <taxon>Pseudidiomarina</taxon>
    </lineage>
</organism>
<dbReference type="SUPFAM" id="SSF50129">
    <property type="entry name" value="GroES-like"/>
    <property type="match status" value="1"/>
</dbReference>
<evidence type="ECO:0000313" key="4">
    <source>
        <dbReference type="EMBL" id="SMQ64541.1"/>
    </source>
</evidence>
<dbReference type="Gene3D" id="3.40.50.720">
    <property type="entry name" value="NAD(P)-binding Rossmann-like Domain"/>
    <property type="match status" value="1"/>
</dbReference>
<dbReference type="AlphaFoldDB" id="A0A1Y6ETK5"/>
<keyword evidence="5" id="KW-1185">Reference proteome</keyword>
<dbReference type="SMART" id="SM00829">
    <property type="entry name" value="PKS_ER"/>
    <property type="match status" value="1"/>
</dbReference>
<gene>
    <name evidence="4" type="ORF">SAMN06297229_1044</name>
</gene>
<dbReference type="EMBL" id="FXWH01000001">
    <property type="protein sequence ID" value="SMQ64541.1"/>
    <property type="molecule type" value="Genomic_DNA"/>
</dbReference>
<name>A0A1Y6ETK5_9GAMM</name>
<dbReference type="Proteomes" id="UP000194450">
    <property type="component" value="Unassembled WGS sequence"/>
</dbReference>
<dbReference type="GO" id="GO:0070402">
    <property type="term" value="F:NADPH binding"/>
    <property type="evidence" value="ECO:0007669"/>
    <property type="project" value="TreeGrafter"/>
</dbReference>
<proteinExistence type="predicted"/>
<dbReference type="Gene3D" id="3.90.180.10">
    <property type="entry name" value="Medium-chain alcohol dehydrogenases, catalytic domain"/>
    <property type="match status" value="1"/>
</dbReference>
<evidence type="ECO:0000256" key="2">
    <source>
        <dbReference type="ARBA" id="ARBA00023002"/>
    </source>
</evidence>
<evidence type="ECO:0000259" key="3">
    <source>
        <dbReference type="SMART" id="SM00829"/>
    </source>
</evidence>
<dbReference type="Pfam" id="PF08240">
    <property type="entry name" value="ADH_N"/>
    <property type="match status" value="1"/>
</dbReference>
<dbReference type="NCBIfam" id="TIGR02824">
    <property type="entry name" value="quinone_pig3"/>
    <property type="match status" value="1"/>
</dbReference>
<dbReference type="Pfam" id="PF00107">
    <property type="entry name" value="ADH_zinc_N"/>
    <property type="match status" value="1"/>
</dbReference>
<dbReference type="InterPro" id="IPR036291">
    <property type="entry name" value="NAD(P)-bd_dom_sf"/>
</dbReference>
<dbReference type="InterPro" id="IPR020843">
    <property type="entry name" value="ER"/>
</dbReference>
<dbReference type="InterPro" id="IPR014189">
    <property type="entry name" value="Quinone_OxRdtase_PIG3"/>
</dbReference>